<protein>
    <recommendedName>
        <fullName evidence="4">DUF2878 domain-containing protein</fullName>
    </recommendedName>
</protein>
<name>A0A1F7Z2A6_9BACT</name>
<reference evidence="2 3" key="1">
    <citation type="journal article" date="2016" name="Nat. Commun.">
        <title>Thousands of microbial genomes shed light on interconnected biogeochemical processes in an aquifer system.</title>
        <authorList>
            <person name="Anantharaman K."/>
            <person name="Brown C.T."/>
            <person name="Hug L.A."/>
            <person name="Sharon I."/>
            <person name="Castelle C.J."/>
            <person name="Probst A.J."/>
            <person name="Thomas B.C."/>
            <person name="Singh A."/>
            <person name="Wilkins M.J."/>
            <person name="Karaoz U."/>
            <person name="Brodie E.L."/>
            <person name="Williams K.H."/>
            <person name="Hubbard S.S."/>
            <person name="Banfield J.F."/>
        </authorList>
    </citation>
    <scope>NUCLEOTIDE SEQUENCE [LARGE SCALE GENOMIC DNA]</scope>
</reference>
<evidence type="ECO:0000313" key="3">
    <source>
        <dbReference type="Proteomes" id="UP000177169"/>
    </source>
</evidence>
<evidence type="ECO:0008006" key="4">
    <source>
        <dbReference type="Google" id="ProtNLM"/>
    </source>
</evidence>
<sequence>MNTKKILYSLGFTILGMILVFLIWKKVFILILFLLMTAYLKHKIIPIKKEFILFIVSGLTGTSVESFIMLSGPWTYTYKDVANFPLWLPFLWGLAGILGISLYQGITDK</sequence>
<dbReference type="STRING" id="1802505.A3D01_01405"/>
<comment type="caution">
    <text evidence="2">The sequence shown here is derived from an EMBL/GenBank/DDBJ whole genome shotgun (WGS) entry which is preliminary data.</text>
</comment>
<feature type="transmembrane region" description="Helical" evidence="1">
    <location>
        <begin position="86"/>
        <end position="106"/>
    </location>
</feature>
<keyword evidence="1" id="KW-0812">Transmembrane</keyword>
<keyword evidence="1" id="KW-0472">Membrane</keyword>
<dbReference type="AlphaFoldDB" id="A0A1F7Z2A6"/>
<dbReference type="Proteomes" id="UP000177169">
    <property type="component" value="Unassembled WGS sequence"/>
</dbReference>
<dbReference type="EMBL" id="MGGR01000016">
    <property type="protein sequence ID" value="OGM33594.1"/>
    <property type="molecule type" value="Genomic_DNA"/>
</dbReference>
<feature type="transmembrane region" description="Helical" evidence="1">
    <location>
        <begin position="6"/>
        <end position="39"/>
    </location>
</feature>
<feature type="transmembrane region" description="Helical" evidence="1">
    <location>
        <begin position="51"/>
        <end position="74"/>
    </location>
</feature>
<gene>
    <name evidence="2" type="ORF">A3D01_01405</name>
</gene>
<proteinExistence type="predicted"/>
<organism evidence="2 3">
    <name type="scientific">Candidatus Woesebacteria bacterium RIFCSPHIGHO2_02_FULL_39_13</name>
    <dbReference type="NCBI Taxonomy" id="1802505"/>
    <lineage>
        <taxon>Bacteria</taxon>
        <taxon>Candidatus Woeseibacteriota</taxon>
    </lineage>
</organism>
<accession>A0A1F7Z2A6</accession>
<evidence type="ECO:0000313" key="2">
    <source>
        <dbReference type="EMBL" id="OGM33594.1"/>
    </source>
</evidence>
<keyword evidence="1" id="KW-1133">Transmembrane helix</keyword>
<evidence type="ECO:0000256" key="1">
    <source>
        <dbReference type="SAM" id="Phobius"/>
    </source>
</evidence>